<dbReference type="PROSITE" id="PS51257">
    <property type="entry name" value="PROKAR_LIPOPROTEIN"/>
    <property type="match status" value="1"/>
</dbReference>
<protein>
    <recommendedName>
        <fullName evidence="3">Lipoprotein</fullName>
    </recommendedName>
</protein>
<dbReference type="EMBL" id="QWVS01000058">
    <property type="protein sequence ID" value="RID81896.1"/>
    <property type="molecule type" value="Genomic_DNA"/>
</dbReference>
<comment type="caution">
    <text evidence="1">The sequence shown here is derived from an EMBL/GenBank/DDBJ whole genome shotgun (WGS) entry which is preliminary data.</text>
</comment>
<dbReference type="Proteomes" id="UP000266016">
    <property type="component" value="Unassembled WGS sequence"/>
</dbReference>
<keyword evidence="2" id="KW-1185">Reference proteome</keyword>
<dbReference type="RefSeq" id="WP_119118805.1">
    <property type="nucleotide sequence ID" value="NZ_QWVS01000058.1"/>
</dbReference>
<organism evidence="1 2">
    <name type="scientific">Peribacillus asahii</name>
    <dbReference type="NCBI Taxonomy" id="228899"/>
    <lineage>
        <taxon>Bacteria</taxon>
        <taxon>Bacillati</taxon>
        <taxon>Bacillota</taxon>
        <taxon>Bacilli</taxon>
        <taxon>Bacillales</taxon>
        <taxon>Bacillaceae</taxon>
        <taxon>Peribacillus</taxon>
    </lineage>
</organism>
<name>A0A398B261_9BACI</name>
<evidence type="ECO:0000313" key="1">
    <source>
        <dbReference type="EMBL" id="RID81896.1"/>
    </source>
</evidence>
<reference evidence="1 2" key="1">
    <citation type="submission" date="2018-08" db="EMBL/GenBank/DDBJ databases">
        <title>Bacillus jemisoniae sp. nov., Bacillus chryseoplanitiae sp. nov., Bacillus resnikiae sp. nov., and Bacillus frankliniae sp. nov., isolated from Viking spacecraft and associated surfaces.</title>
        <authorList>
            <person name="Seuylemezian A."/>
            <person name="Vaishampayan P."/>
        </authorList>
    </citation>
    <scope>NUCLEOTIDE SEQUENCE [LARGE SCALE GENOMIC DNA]</scope>
    <source>
        <strain evidence="1 2">MA001</strain>
    </source>
</reference>
<gene>
    <name evidence="1" type="ORF">D1953_19435</name>
</gene>
<evidence type="ECO:0008006" key="3">
    <source>
        <dbReference type="Google" id="ProtNLM"/>
    </source>
</evidence>
<sequence>MRKFSIVAILFFVFILGGCNGVFIKNTDGNGNLSGNKPPIVNIEIDGEKHETKLGSYCWESNGKAECVDTAGPVDLLEDDEPIQIESGEQITLAMDYTPKPNEIHLSQIKNNDDMEIEIKNQKFTAPEEKGIYYYSYGVWWIDEKEENVFHGDAFYAFVLEVK</sequence>
<accession>A0A398B261</accession>
<proteinExistence type="predicted"/>
<dbReference type="AlphaFoldDB" id="A0A398B261"/>
<evidence type="ECO:0000313" key="2">
    <source>
        <dbReference type="Proteomes" id="UP000266016"/>
    </source>
</evidence>